<evidence type="ECO:0000313" key="9">
    <source>
        <dbReference type="Proteomes" id="UP000001646"/>
    </source>
</evidence>
<reference evidence="8" key="1">
    <citation type="submission" date="2009-12" db="EMBL/GenBank/DDBJ databases">
        <title>The Genome Sequence of Anolis carolinensis (Green Anole Lizard).</title>
        <authorList>
            <consortium name="The Genome Sequencing Platform"/>
            <person name="Di Palma F."/>
            <person name="Alfoldi J."/>
            <person name="Heiman D."/>
            <person name="Young S."/>
            <person name="Grabherr M."/>
            <person name="Johnson J."/>
            <person name="Lander E.S."/>
            <person name="Lindblad-Toh K."/>
        </authorList>
    </citation>
    <scope>NUCLEOTIDE SEQUENCE [LARGE SCALE GENOMIC DNA]</scope>
    <source>
        <strain evidence="8">JBL SC #1</strain>
    </source>
</reference>
<keyword evidence="3 6" id="KW-0812">Transmembrane</keyword>
<reference evidence="8" key="3">
    <citation type="submission" date="2025-09" db="UniProtKB">
        <authorList>
            <consortium name="Ensembl"/>
        </authorList>
    </citation>
    <scope>IDENTIFICATION</scope>
</reference>
<gene>
    <name evidence="8" type="primary">rhce</name>
</gene>
<evidence type="ECO:0000256" key="3">
    <source>
        <dbReference type="ARBA" id="ARBA00022692"/>
    </source>
</evidence>
<dbReference type="InParanoid" id="H9GK57"/>
<evidence type="ECO:0000313" key="8">
    <source>
        <dbReference type="Ensembl" id="ENSACAP00000013457.3"/>
    </source>
</evidence>
<dbReference type="PANTHER" id="PTHR11730">
    <property type="entry name" value="AMMONIUM TRANSPORTER"/>
    <property type="match status" value="1"/>
</dbReference>
<feature type="transmembrane region" description="Helical" evidence="6">
    <location>
        <begin position="12"/>
        <end position="34"/>
    </location>
</feature>
<evidence type="ECO:0000256" key="6">
    <source>
        <dbReference type="SAM" id="Phobius"/>
    </source>
</evidence>
<feature type="transmembrane region" description="Helical" evidence="6">
    <location>
        <begin position="46"/>
        <end position="69"/>
    </location>
</feature>
<feature type="transmembrane region" description="Helical" evidence="6">
    <location>
        <begin position="139"/>
        <end position="164"/>
    </location>
</feature>
<feature type="transmembrane region" description="Helical" evidence="6">
    <location>
        <begin position="358"/>
        <end position="387"/>
    </location>
</feature>
<dbReference type="InterPro" id="IPR024041">
    <property type="entry name" value="NH4_transpt_AmtB-like_dom"/>
</dbReference>
<dbReference type="HOGENOM" id="CLU_021386_1_0_1"/>
<dbReference type="GO" id="GO:0005886">
    <property type="term" value="C:plasma membrane"/>
    <property type="evidence" value="ECO:0000318"/>
    <property type="project" value="GO_Central"/>
</dbReference>
<proteinExistence type="inferred from homology"/>
<feature type="transmembrane region" description="Helical" evidence="6">
    <location>
        <begin position="294"/>
        <end position="312"/>
    </location>
</feature>
<dbReference type="Pfam" id="PF00909">
    <property type="entry name" value="Ammonium_transp"/>
    <property type="match status" value="1"/>
</dbReference>
<dbReference type="AlphaFoldDB" id="H9GK57"/>
<dbReference type="SUPFAM" id="SSF111352">
    <property type="entry name" value="Ammonium transporter"/>
    <property type="match status" value="1"/>
</dbReference>
<feature type="transmembrane region" description="Helical" evidence="6">
    <location>
        <begin position="170"/>
        <end position="188"/>
    </location>
</feature>
<protein>
    <recommendedName>
        <fullName evidence="7">Ammonium transporter AmtB-like domain-containing protein</fullName>
    </recommendedName>
</protein>
<reference evidence="8" key="2">
    <citation type="submission" date="2025-08" db="UniProtKB">
        <authorList>
            <consortium name="Ensembl"/>
        </authorList>
    </citation>
    <scope>IDENTIFICATION</scope>
</reference>
<feature type="transmembrane region" description="Helical" evidence="6">
    <location>
        <begin position="81"/>
        <end position="101"/>
    </location>
</feature>
<feature type="transmembrane region" description="Helical" evidence="6">
    <location>
        <begin position="113"/>
        <end position="132"/>
    </location>
</feature>
<dbReference type="GO" id="GO:0072488">
    <property type="term" value="P:ammonium transmembrane transport"/>
    <property type="evidence" value="ECO:0000318"/>
    <property type="project" value="GO_Central"/>
</dbReference>
<dbReference type="eggNOG" id="KOG3796">
    <property type="taxonomic scope" value="Eukaryota"/>
</dbReference>
<dbReference type="Bgee" id="ENSACAG00000013694">
    <property type="expression patterns" value="Expressed in lung and 11 other cell types or tissues"/>
</dbReference>
<name>H9GK57_ANOCA</name>
<dbReference type="Proteomes" id="UP000001646">
    <property type="component" value="Unplaced"/>
</dbReference>
<dbReference type="PANTHER" id="PTHR11730:SF43">
    <property type="entry name" value="BLOOD GROUP RH(CE) POLYPEPTIDE-RELATED"/>
    <property type="match status" value="1"/>
</dbReference>
<organism evidence="8 9">
    <name type="scientific">Anolis carolinensis</name>
    <name type="common">Green anole</name>
    <name type="synonym">American chameleon</name>
    <dbReference type="NCBI Taxonomy" id="28377"/>
    <lineage>
        <taxon>Eukaryota</taxon>
        <taxon>Metazoa</taxon>
        <taxon>Chordata</taxon>
        <taxon>Craniata</taxon>
        <taxon>Vertebrata</taxon>
        <taxon>Euteleostomi</taxon>
        <taxon>Lepidosauria</taxon>
        <taxon>Squamata</taxon>
        <taxon>Bifurcata</taxon>
        <taxon>Unidentata</taxon>
        <taxon>Episquamata</taxon>
        <taxon>Toxicofera</taxon>
        <taxon>Iguania</taxon>
        <taxon>Dactyloidae</taxon>
        <taxon>Anolis</taxon>
    </lineage>
</organism>
<dbReference type="InterPro" id="IPR029020">
    <property type="entry name" value="Ammonium/urea_transptr"/>
</dbReference>
<evidence type="ECO:0000259" key="7">
    <source>
        <dbReference type="Pfam" id="PF00909"/>
    </source>
</evidence>
<dbReference type="GeneTree" id="ENSGT00950000182844"/>
<comment type="similarity">
    <text evidence="2">Belongs to the ammonium transporter (TC 2.A.49) family. Rh subfamily.</text>
</comment>
<comment type="subcellular location">
    <subcellularLocation>
        <location evidence="1">Membrane</location>
        <topology evidence="1">Multi-pass membrane protein</topology>
    </subcellularLocation>
</comment>
<keyword evidence="5 6" id="KW-0472">Membrane</keyword>
<keyword evidence="9" id="KW-1185">Reference proteome</keyword>
<sequence length="401" mass="43689">MASQYPPSLRFRLPACILFLEAAFLLIFYFFFTYDRQYQHLQRDPALYAAFQDVNVLVILGFSFLLAFLKRFGFSSTGFSLCLAALGVQWAMIVNGFLFHFSCGAVEISLQSILEALMTVTMMLISVGAVLGKANLMQLIWMAVVELTVFGLNRWIAVAIMKIANHVSLMHVHLFGAYFGLMVSWKLYHSSLSSRVEKEGSKPTSDTFAMLGTLFLWMFWPSFNSVLITEAEKKWLAVCNTYLAIAASSIAAFSVSAATSRHGKLTMAHIQNASLAGGVALGFSASMIHHPWLAMTLGLAAGAVSALGSGFLKKCLDPAIGLHDTRGVHSMFGLPSLLGGIAHVILIVVDSWEDLSVLGYSALMEAGALCLSMALGLIGGFITGFFLTFKFWKAPPVTQVL</sequence>
<dbReference type="GO" id="GO:0097272">
    <property type="term" value="P:ammonium homeostasis"/>
    <property type="evidence" value="ECO:0000318"/>
    <property type="project" value="GO_Central"/>
</dbReference>
<feature type="transmembrane region" description="Helical" evidence="6">
    <location>
        <begin position="332"/>
        <end position="352"/>
    </location>
</feature>
<feature type="transmembrane region" description="Helical" evidence="6">
    <location>
        <begin position="208"/>
        <end position="229"/>
    </location>
</feature>
<dbReference type="Gene3D" id="1.10.3430.10">
    <property type="entry name" value="Ammonium transporter AmtB like domains"/>
    <property type="match status" value="1"/>
</dbReference>
<evidence type="ECO:0000256" key="5">
    <source>
        <dbReference type="ARBA" id="ARBA00023136"/>
    </source>
</evidence>
<evidence type="ECO:0000256" key="4">
    <source>
        <dbReference type="ARBA" id="ARBA00022989"/>
    </source>
</evidence>
<dbReference type="InterPro" id="IPR002229">
    <property type="entry name" value="RhesusRHD"/>
</dbReference>
<evidence type="ECO:0000256" key="2">
    <source>
        <dbReference type="ARBA" id="ARBA00011036"/>
    </source>
</evidence>
<evidence type="ECO:0000256" key="1">
    <source>
        <dbReference type="ARBA" id="ARBA00004141"/>
    </source>
</evidence>
<keyword evidence="4 6" id="KW-1133">Transmembrane helix</keyword>
<feature type="transmembrane region" description="Helical" evidence="6">
    <location>
        <begin position="235"/>
        <end position="258"/>
    </location>
</feature>
<dbReference type="Ensembl" id="ENSACAT00000013733.4">
    <property type="protein sequence ID" value="ENSACAP00000013457.3"/>
    <property type="gene ID" value="ENSACAG00000013694.4"/>
</dbReference>
<dbReference type="STRING" id="28377.ENSACAP00000013457"/>
<dbReference type="GO" id="GO:0008519">
    <property type="term" value="F:ammonium channel activity"/>
    <property type="evidence" value="ECO:0000318"/>
    <property type="project" value="GO_Central"/>
</dbReference>
<dbReference type="FunFam" id="1.10.3430.10:FF:000009">
    <property type="entry name" value="Blood group Rh(D) polypeptide"/>
    <property type="match status" value="1"/>
</dbReference>
<dbReference type="PRINTS" id="PR00342">
    <property type="entry name" value="RHESUSRHD"/>
</dbReference>
<accession>H9GK57</accession>
<feature type="domain" description="Ammonium transporter AmtB-like" evidence="7">
    <location>
        <begin position="21"/>
        <end position="389"/>
    </location>
</feature>